<name>A0A0F9BC55_9ZZZZ</name>
<evidence type="ECO:0000313" key="1">
    <source>
        <dbReference type="EMBL" id="KKK88229.1"/>
    </source>
</evidence>
<gene>
    <name evidence="1" type="ORF">LCGC14_2745280</name>
</gene>
<organism evidence="1">
    <name type="scientific">marine sediment metagenome</name>
    <dbReference type="NCBI Taxonomy" id="412755"/>
    <lineage>
        <taxon>unclassified sequences</taxon>
        <taxon>metagenomes</taxon>
        <taxon>ecological metagenomes</taxon>
    </lineage>
</organism>
<dbReference type="EMBL" id="LAZR01050049">
    <property type="protein sequence ID" value="KKK88229.1"/>
    <property type="molecule type" value="Genomic_DNA"/>
</dbReference>
<comment type="caution">
    <text evidence="1">The sequence shown here is derived from an EMBL/GenBank/DDBJ whole genome shotgun (WGS) entry which is preliminary data.</text>
</comment>
<accession>A0A0F9BC55</accession>
<reference evidence="1" key="1">
    <citation type="journal article" date="2015" name="Nature">
        <title>Complex archaea that bridge the gap between prokaryotes and eukaryotes.</title>
        <authorList>
            <person name="Spang A."/>
            <person name="Saw J.H."/>
            <person name="Jorgensen S.L."/>
            <person name="Zaremba-Niedzwiedzka K."/>
            <person name="Martijn J."/>
            <person name="Lind A.E."/>
            <person name="van Eijk R."/>
            <person name="Schleper C."/>
            <person name="Guy L."/>
            <person name="Ettema T.J."/>
        </authorList>
    </citation>
    <scope>NUCLEOTIDE SEQUENCE</scope>
</reference>
<protein>
    <submittedName>
        <fullName evidence="1">Uncharacterized protein</fullName>
    </submittedName>
</protein>
<proteinExistence type="predicted"/>
<sequence>MNTLTTLSFRLTSCCVCGVLFGMPEDLSQSLQGSKDPWWCPNGDQQNYLGKSTQEQLSEANRTTRELRDKLYVARDEAARKGKQLTALRRRARGKK</sequence>
<dbReference type="AlphaFoldDB" id="A0A0F9BC55"/>